<evidence type="ECO:0000313" key="1">
    <source>
        <dbReference type="EMBL" id="DAG04100.1"/>
    </source>
</evidence>
<proteinExistence type="predicted"/>
<sequence>MANPDKFIRLRDFAKIMRALRETDVDGTTFHYDESKHEYANVKEFYSQHRSGRIYGVQFPRYSFSHVPTGAKTHDNANLSVTVSTAANAGRDDYAYLNAFQWRDVNATVDDSGVPHITAIEGDSRFRRDGSNGDVFVMVAPGYFRIDGDDNHIELLYSDEQYDGFEPMPGLLLPDGTERPCLLFAKYAASLSGGIPRSWSSQKIDPGFGCQNDQIDLALKKGKGYAGQCQPDVFYFQLMLMLKFATKDMEAALGGCFENYMAQGPVTKAESNAKRVIIAKDTADNILVGSTINIGTDKERNNSGNHSMAEARTVLSKTTIDATNVALNIDGAAITTTTTAFVSTMPWKTGATDSIRGRGDGRPQADHAGWQPVRLQGIERGNGIYEVDADAIVNAYKDADGIGHTALYLVHDITKASKTSTDNYTLVGEFPTRDKTNDSSSRFAEDFNVVDGRVFLPTGIGATSSTGLTDAVYANPVQAQGLRQVLRFGVLGVGSFCGAFRAYLGRDLSSRGWDIGGRLSALGRSKA</sequence>
<organism evidence="1">
    <name type="scientific">Siphoviridae sp. ctmJp3</name>
    <dbReference type="NCBI Taxonomy" id="2825650"/>
    <lineage>
        <taxon>Viruses</taxon>
        <taxon>Duplodnaviria</taxon>
        <taxon>Heunggongvirae</taxon>
        <taxon>Uroviricota</taxon>
        <taxon>Caudoviricetes</taxon>
    </lineage>
</organism>
<name>A0A8S5VBJ7_9CAUD</name>
<protein>
    <submittedName>
        <fullName evidence="1">Tail collar fiber protein</fullName>
    </submittedName>
</protein>
<dbReference type="EMBL" id="BK016238">
    <property type="protein sequence ID" value="DAG04100.1"/>
    <property type="molecule type" value="Genomic_DNA"/>
</dbReference>
<accession>A0A8S5VBJ7</accession>
<reference evidence="1" key="1">
    <citation type="journal article" date="2021" name="Proc. Natl. Acad. Sci. U.S.A.">
        <title>A Catalog of Tens of Thousands of Viruses from Human Metagenomes Reveals Hidden Associations with Chronic Diseases.</title>
        <authorList>
            <person name="Tisza M.J."/>
            <person name="Buck C.B."/>
        </authorList>
    </citation>
    <scope>NUCLEOTIDE SEQUENCE</scope>
    <source>
        <strain evidence="1">CtmJp3</strain>
    </source>
</reference>